<dbReference type="Proteomes" id="UP000293036">
    <property type="component" value="Unassembled WGS sequence"/>
</dbReference>
<dbReference type="PANTHER" id="PTHR46233">
    <property type="entry name" value="HYDROXYACYLGLUTATHIONE HYDROLASE GLOC"/>
    <property type="match status" value="1"/>
</dbReference>
<dbReference type="InterPro" id="IPR051453">
    <property type="entry name" value="MBL_Glyoxalase_II"/>
</dbReference>
<dbReference type="OrthoDB" id="2971563at2"/>
<dbReference type="Pfam" id="PF00753">
    <property type="entry name" value="Lactamase_B"/>
    <property type="match status" value="1"/>
</dbReference>
<evidence type="ECO:0000256" key="3">
    <source>
        <dbReference type="ARBA" id="ARBA00022801"/>
    </source>
</evidence>
<keyword evidence="3 6" id="KW-0378">Hydrolase</keyword>
<dbReference type="CDD" id="cd06262">
    <property type="entry name" value="metallo-hydrolase-like_MBL-fold"/>
    <property type="match status" value="1"/>
</dbReference>
<comment type="cofactor">
    <cofactor evidence="1">
        <name>Zn(2+)</name>
        <dbReference type="ChEBI" id="CHEBI:29105"/>
    </cofactor>
</comment>
<gene>
    <name evidence="6" type="ORF">EZJ44_03045</name>
</gene>
<evidence type="ECO:0000313" key="6">
    <source>
        <dbReference type="EMBL" id="TBW22888.1"/>
    </source>
</evidence>
<dbReference type="AlphaFoldDB" id="A0A4Q9V2T7"/>
<dbReference type="RefSeq" id="WP_131279986.1">
    <property type="nucleotide sequence ID" value="NZ_JBHSLR010000009.1"/>
</dbReference>
<accession>A0A4Q9V2T7</accession>
<comment type="caution">
    <text evidence="6">The sequence shown here is derived from an EMBL/GenBank/DDBJ whole genome shotgun (WGS) entry which is preliminary data.</text>
</comment>
<dbReference type="GO" id="GO:0046872">
    <property type="term" value="F:metal ion binding"/>
    <property type="evidence" value="ECO:0007669"/>
    <property type="project" value="UniProtKB-KW"/>
</dbReference>
<organism evidence="6 7">
    <name type="scientific">Arcanobacterium bovis</name>
    <dbReference type="NCBI Taxonomy" id="2529275"/>
    <lineage>
        <taxon>Bacteria</taxon>
        <taxon>Bacillati</taxon>
        <taxon>Actinomycetota</taxon>
        <taxon>Actinomycetes</taxon>
        <taxon>Actinomycetales</taxon>
        <taxon>Actinomycetaceae</taxon>
        <taxon>Arcanobacterium</taxon>
    </lineage>
</organism>
<keyword evidence="4" id="KW-0862">Zinc</keyword>
<protein>
    <submittedName>
        <fullName evidence="6">MBL fold metallo-hydrolase</fullName>
    </submittedName>
</protein>
<sequence length="240" mass="26260">MIILRYSQTFLEANTYILANEEKKVALVVDTGAGSCQWIKETLAEHGLKLGAVLLTHGHADHVWDVSGVVEDEQVYVPEPDLYRLGNPLEHLGMPQFAIAFGRMGIDEWRVPSNLQALPGQFYEDSVEIVPGIILRAIATPGHTEGSSVFLFAGRAIAAGPHSIGDTGRDEQFMLSGDVIFNNGIGRTDLPGGDDQKMAASLRFLVQVIKPETIIFPGHGPQTTMFHETRHSQYLHAAMS</sequence>
<evidence type="ECO:0000256" key="4">
    <source>
        <dbReference type="ARBA" id="ARBA00022833"/>
    </source>
</evidence>
<reference evidence="6 7" key="1">
    <citation type="submission" date="2019-02" db="EMBL/GenBank/DDBJ databases">
        <title>Arcanobacterium bovis sp. nov., isolated from the milk of a cow with mastitis.</title>
        <authorList>
            <person name="Sammra O."/>
            <person name="Foster G."/>
            <person name="Hassan A."/>
            <person name="Alssahen M."/>
            <person name="Laemmler C."/>
            <person name="Borowiak M."/>
            <person name="Malorny B."/>
            <person name="Abdulmawjood A."/>
        </authorList>
    </citation>
    <scope>NUCLEOTIDE SEQUENCE [LARGE SCALE GENOMIC DNA]</scope>
    <source>
        <strain evidence="6 7">C605018/01/1</strain>
    </source>
</reference>
<evidence type="ECO:0000256" key="2">
    <source>
        <dbReference type="ARBA" id="ARBA00022723"/>
    </source>
</evidence>
<dbReference type="PANTHER" id="PTHR46233:SF3">
    <property type="entry name" value="HYDROXYACYLGLUTATHIONE HYDROLASE GLOC"/>
    <property type="match status" value="1"/>
</dbReference>
<dbReference type="EMBL" id="SJDT01000002">
    <property type="protein sequence ID" value="TBW22888.1"/>
    <property type="molecule type" value="Genomic_DNA"/>
</dbReference>
<dbReference type="GO" id="GO:0016787">
    <property type="term" value="F:hydrolase activity"/>
    <property type="evidence" value="ECO:0007669"/>
    <property type="project" value="UniProtKB-KW"/>
</dbReference>
<dbReference type="Gene3D" id="3.60.15.10">
    <property type="entry name" value="Ribonuclease Z/Hydroxyacylglutathione hydrolase-like"/>
    <property type="match status" value="1"/>
</dbReference>
<keyword evidence="2" id="KW-0479">Metal-binding</keyword>
<dbReference type="SMART" id="SM00849">
    <property type="entry name" value="Lactamase_B"/>
    <property type="match status" value="1"/>
</dbReference>
<evidence type="ECO:0000256" key="1">
    <source>
        <dbReference type="ARBA" id="ARBA00001947"/>
    </source>
</evidence>
<keyword evidence="7" id="KW-1185">Reference proteome</keyword>
<dbReference type="SUPFAM" id="SSF56281">
    <property type="entry name" value="Metallo-hydrolase/oxidoreductase"/>
    <property type="match status" value="1"/>
</dbReference>
<evidence type="ECO:0000259" key="5">
    <source>
        <dbReference type="SMART" id="SM00849"/>
    </source>
</evidence>
<feature type="domain" description="Metallo-beta-lactamase" evidence="5">
    <location>
        <begin position="12"/>
        <end position="219"/>
    </location>
</feature>
<name>A0A4Q9V2T7_9ACTO</name>
<dbReference type="InterPro" id="IPR001279">
    <property type="entry name" value="Metallo-B-lactamas"/>
</dbReference>
<dbReference type="InterPro" id="IPR036866">
    <property type="entry name" value="RibonucZ/Hydroxyglut_hydro"/>
</dbReference>
<evidence type="ECO:0000313" key="7">
    <source>
        <dbReference type="Proteomes" id="UP000293036"/>
    </source>
</evidence>
<proteinExistence type="predicted"/>